<gene>
    <name evidence="8" type="ORF">R9X50_00380200</name>
</gene>
<dbReference type="Pfam" id="PF13640">
    <property type="entry name" value="2OG-FeII_Oxy_3"/>
    <property type="match status" value="1"/>
</dbReference>
<dbReference type="GO" id="GO:0004656">
    <property type="term" value="F:procollagen-proline 4-dioxygenase activity"/>
    <property type="evidence" value="ECO:0007669"/>
    <property type="project" value="TreeGrafter"/>
</dbReference>
<keyword evidence="4" id="KW-0560">Oxidoreductase</keyword>
<sequence>MAPKSKKSAQKTTLDAAPTPSPPDWPVLAPLPHPDDLALSSLLENQIITISNLWPSSLCKKYVNFLSGLPLVTTPGVPKRGDAVRVNDRFQVEDELFAQRLWNETGLKSLVTNAIVDGKALSEGEKAALWGGHVLGLNKNIRIYRYKKGQFFDQHYDESNNVDFDGIPARTTWTLLLYLSSPLTGCLGGETVFYQDPQSRRAVPLPPIIAEPAVGMCLLHRHGADCLIHEGREVLEGEKWVVRSDLCVRR</sequence>
<dbReference type="PANTHER" id="PTHR10869:SF236">
    <property type="entry name" value="PROLYL 4-HYDROXYLASE ALPHA SUBUNIT DOMAIN-CONTAINING PROTEIN"/>
    <property type="match status" value="1"/>
</dbReference>
<feature type="domain" description="Prolyl 4-hydroxylase alpha subunit" evidence="7">
    <location>
        <begin position="45"/>
        <end position="247"/>
    </location>
</feature>
<dbReference type="AlphaFoldDB" id="A0AAQ3M6F3"/>
<dbReference type="Proteomes" id="UP001303373">
    <property type="component" value="Chromosome 5"/>
</dbReference>
<evidence type="ECO:0000256" key="5">
    <source>
        <dbReference type="ARBA" id="ARBA00023004"/>
    </source>
</evidence>
<dbReference type="FunFam" id="2.60.120.620:FF:000021">
    <property type="entry name" value="WGS project CABT00000000 data, contig 2.8"/>
    <property type="match status" value="1"/>
</dbReference>
<dbReference type="InterPro" id="IPR044862">
    <property type="entry name" value="Pro_4_hyd_alph_FE2OG_OXY"/>
</dbReference>
<feature type="region of interest" description="Disordered" evidence="6">
    <location>
        <begin position="1"/>
        <end position="26"/>
    </location>
</feature>
<accession>A0AAQ3M6F3</accession>
<keyword evidence="5" id="KW-0408">Iron</keyword>
<name>A0AAQ3M6F3_9PEZI</name>
<dbReference type="GO" id="GO:0031418">
    <property type="term" value="F:L-ascorbic acid binding"/>
    <property type="evidence" value="ECO:0007669"/>
    <property type="project" value="InterPro"/>
</dbReference>
<dbReference type="GO" id="GO:0005506">
    <property type="term" value="F:iron ion binding"/>
    <property type="evidence" value="ECO:0007669"/>
    <property type="project" value="InterPro"/>
</dbReference>
<keyword evidence="2" id="KW-0479">Metal-binding</keyword>
<evidence type="ECO:0000256" key="1">
    <source>
        <dbReference type="ARBA" id="ARBA00001961"/>
    </source>
</evidence>
<organism evidence="8 9">
    <name type="scientific">Acrodontium crateriforme</name>
    <dbReference type="NCBI Taxonomy" id="150365"/>
    <lineage>
        <taxon>Eukaryota</taxon>
        <taxon>Fungi</taxon>
        <taxon>Dikarya</taxon>
        <taxon>Ascomycota</taxon>
        <taxon>Pezizomycotina</taxon>
        <taxon>Dothideomycetes</taxon>
        <taxon>Dothideomycetidae</taxon>
        <taxon>Mycosphaerellales</taxon>
        <taxon>Teratosphaeriaceae</taxon>
        <taxon>Acrodontium</taxon>
    </lineage>
</organism>
<evidence type="ECO:0000313" key="9">
    <source>
        <dbReference type="Proteomes" id="UP001303373"/>
    </source>
</evidence>
<evidence type="ECO:0000313" key="8">
    <source>
        <dbReference type="EMBL" id="WPH00968.1"/>
    </source>
</evidence>
<protein>
    <recommendedName>
        <fullName evidence="7">Prolyl 4-hydroxylase alpha subunit domain-containing protein</fullName>
    </recommendedName>
</protein>
<evidence type="ECO:0000256" key="3">
    <source>
        <dbReference type="ARBA" id="ARBA00022964"/>
    </source>
</evidence>
<dbReference type="EMBL" id="CP138584">
    <property type="protein sequence ID" value="WPH00968.1"/>
    <property type="molecule type" value="Genomic_DNA"/>
</dbReference>
<dbReference type="PANTHER" id="PTHR10869">
    <property type="entry name" value="PROLYL 4-HYDROXYLASE ALPHA SUBUNIT"/>
    <property type="match status" value="1"/>
</dbReference>
<keyword evidence="9" id="KW-1185">Reference proteome</keyword>
<dbReference type="GO" id="GO:0005783">
    <property type="term" value="C:endoplasmic reticulum"/>
    <property type="evidence" value="ECO:0007669"/>
    <property type="project" value="TreeGrafter"/>
</dbReference>
<dbReference type="SMART" id="SM00702">
    <property type="entry name" value="P4Hc"/>
    <property type="match status" value="1"/>
</dbReference>
<keyword evidence="3" id="KW-0223">Dioxygenase</keyword>
<proteinExistence type="predicted"/>
<evidence type="ECO:0000256" key="4">
    <source>
        <dbReference type="ARBA" id="ARBA00023002"/>
    </source>
</evidence>
<evidence type="ECO:0000259" key="7">
    <source>
        <dbReference type="SMART" id="SM00702"/>
    </source>
</evidence>
<evidence type="ECO:0000256" key="2">
    <source>
        <dbReference type="ARBA" id="ARBA00022723"/>
    </source>
</evidence>
<dbReference type="InterPro" id="IPR045054">
    <property type="entry name" value="P4HA-like"/>
</dbReference>
<comment type="cofactor">
    <cofactor evidence="1">
        <name>L-ascorbate</name>
        <dbReference type="ChEBI" id="CHEBI:38290"/>
    </cofactor>
</comment>
<evidence type="ECO:0000256" key="6">
    <source>
        <dbReference type="SAM" id="MobiDB-lite"/>
    </source>
</evidence>
<reference evidence="8 9" key="1">
    <citation type="submission" date="2023-11" db="EMBL/GenBank/DDBJ databases">
        <title>An acidophilic fungus is an integral part of prey digestion in a carnivorous sundew plant.</title>
        <authorList>
            <person name="Tsai I.J."/>
        </authorList>
    </citation>
    <scope>NUCLEOTIDE SEQUENCE [LARGE SCALE GENOMIC DNA]</scope>
    <source>
        <strain evidence="8">169a</strain>
    </source>
</reference>
<dbReference type="Gene3D" id="2.60.120.620">
    <property type="entry name" value="q2cbj1_9rhob like domain"/>
    <property type="match status" value="1"/>
</dbReference>
<dbReference type="InterPro" id="IPR006620">
    <property type="entry name" value="Pro_4_hyd_alph"/>
</dbReference>